<evidence type="ECO:0000256" key="1">
    <source>
        <dbReference type="SAM" id="MobiDB-lite"/>
    </source>
</evidence>
<protein>
    <submittedName>
        <fullName evidence="2">Uncharacterized protein</fullName>
    </submittedName>
</protein>
<feature type="compositionally biased region" description="Low complexity" evidence="1">
    <location>
        <begin position="9"/>
        <end position="24"/>
    </location>
</feature>
<proteinExistence type="predicted"/>
<dbReference type="EMBL" id="CAJHUC010000782">
    <property type="protein sequence ID" value="CAD7698194.1"/>
    <property type="molecule type" value="Genomic_DNA"/>
</dbReference>
<organism evidence="2 3">
    <name type="scientific">Ostreobium quekettii</name>
    <dbReference type="NCBI Taxonomy" id="121088"/>
    <lineage>
        <taxon>Eukaryota</taxon>
        <taxon>Viridiplantae</taxon>
        <taxon>Chlorophyta</taxon>
        <taxon>core chlorophytes</taxon>
        <taxon>Ulvophyceae</taxon>
        <taxon>TCBD clade</taxon>
        <taxon>Bryopsidales</taxon>
        <taxon>Ostreobineae</taxon>
        <taxon>Ostreobiaceae</taxon>
        <taxon>Ostreobium</taxon>
    </lineage>
</organism>
<accession>A0A8S1IT84</accession>
<evidence type="ECO:0000313" key="2">
    <source>
        <dbReference type="EMBL" id="CAD7698194.1"/>
    </source>
</evidence>
<comment type="caution">
    <text evidence="2">The sequence shown here is derived from an EMBL/GenBank/DDBJ whole genome shotgun (WGS) entry which is preliminary data.</text>
</comment>
<sequence length="56" mass="5978">MSYRRHTKSSASSGSRRRSTPTLRDGLSEVAGSLNSPLFVSQSALPPEAETVATIE</sequence>
<keyword evidence="3" id="KW-1185">Reference proteome</keyword>
<gene>
    <name evidence="2" type="ORF">OSTQU699_LOCUS3554</name>
</gene>
<feature type="region of interest" description="Disordered" evidence="1">
    <location>
        <begin position="1"/>
        <end position="29"/>
    </location>
</feature>
<feature type="non-terminal residue" evidence="2">
    <location>
        <position position="56"/>
    </location>
</feature>
<dbReference type="Proteomes" id="UP000708148">
    <property type="component" value="Unassembled WGS sequence"/>
</dbReference>
<name>A0A8S1IT84_9CHLO</name>
<dbReference type="AlphaFoldDB" id="A0A8S1IT84"/>
<reference evidence="2" key="1">
    <citation type="submission" date="2020-12" db="EMBL/GenBank/DDBJ databases">
        <authorList>
            <person name="Iha C."/>
        </authorList>
    </citation>
    <scope>NUCLEOTIDE SEQUENCE</scope>
</reference>
<evidence type="ECO:0000313" key="3">
    <source>
        <dbReference type="Proteomes" id="UP000708148"/>
    </source>
</evidence>